<reference evidence="1 2" key="1">
    <citation type="submission" date="2019-08" db="EMBL/GenBank/DDBJ databases">
        <title>A chromosome-level genome assembly, high-density linkage maps, and genome scans reveal the genomic architecture of hybrid incompatibilities underlying speciation via character displacement in darters (Percidae: Etheostominae).</title>
        <authorList>
            <person name="Moran R.L."/>
            <person name="Catchen J.M."/>
            <person name="Fuller R.C."/>
        </authorList>
    </citation>
    <scope>NUCLEOTIDE SEQUENCE [LARGE SCALE GENOMIC DNA]</scope>
    <source>
        <strain evidence="1">EspeVRDwgs_2016</strain>
        <tissue evidence="1">Muscle</tissue>
    </source>
</reference>
<sequence length="250" mass="28385">FRNCLYRACWRGFIHQPLNLDYLEFVCSQEVVLFSVVSDQVHIPEAIVNALAVLHTLVVQERQNQAVTVSVQVTHGVTGRPRFDISSDTLLHLLNQGLPVPCIANLLGVSTRTIYRRMGESAFSVRALYSTCSDSELDQLISDIKKDMPHAGYRLVKGALQARGFRVQWERVRASMHRIDTVGILCRMTQLGCVVRRTYSVPAPKSLMHIDTNHKLVRCVSFNLLQRVELNLGFYLLCLKDVMRNSELCK</sequence>
<evidence type="ECO:0008006" key="3">
    <source>
        <dbReference type="Google" id="ProtNLM"/>
    </source>
</evidence>
<dbReference type="AlphaFoldDB" id="A0A5J5C8E0"/>
<protein>
    <recommendedName>
        <fullName evidence="3">Resolvase HTH domain-containing protein</fullName>
    </recommendedName>
</protein>
<proteinExistence type="predicted"/>
<dbReference type="PANTHER" id="PTHR46791:SF11">
    <property type="entry name" value="INTEGRASE CATALYTIC DOMAIN-CONTAINING PROTEIN"/>
    <property type="match status" value="1"/>
</dbReference>
<comment type="caution">
    <text evidence="1">The sequence shown here is derived from an EMBL/GenBank/DDBJ whole genome shotgun (WGS) entry which is preliminary data.</text>
</comment>
<name>A0A5J5C8E0_9PERO</name>
<dbReference type="PANTHER" id="PTHR46791">
    <property type="entry name" value="EXPRESSED PROTEIN"/>
    <property type="match status" value="1"/>
</dbReference>
<gene>
    <name evidence="1" type="ORF">FQN60_014659</name>
</gene>
<dbReference type="Proteomes" id="UP000327493">
    <property type="component" value="Unassembled WGS sequence"/>
</dbReference>
<evidence type="ECO:0000313" key="2">
    <source>
        <dbReference type="Proteomes" id="UP000327493"/>
    </source>
</evidence>
<keyword evidence="2" id="KW-1185">Reference proteome</keyword>
<feature type="non-terminal residue" evidence="1">
    <location>
        <position position="1"/>
    </location>
</feature>
<dbReference type="EMBL" id="VOFY01001881">
    <property type="protein sequence ID" value="KAA8577818.1"/>
    <property type="molecule type" value="Genomic_DNA"/>
</dbReference>
<accession>A0A5J5C8E0</accession>
<evidence type="ECO:0000313" key="1">
    <source>
        <dbReference type="EMBL" id="KAA8577818.1"/>
    </source>
</evidence>
<organism evidence="1 2">
    <name type="scientific">Etheostoma spectabile</name>
    <name type="common">orangethroat darter</name>
    <dbReference type="NCBI Taxonomy" id="54343"/>
    <lineage>
        <taxon>Eukaryota</taxon>
        <taxon>Metazoa</taxon>
        <taxon>Chordata</taxon>
        <taxon>Craniata</taxon>
        <taxon>Vertebrata</taxon>
        <taxon>Euteleostomi</taxon>
        <taxon>Actinopterygii</taxon>
        <taxon>Neopterygii</taxon>
        <taxon>Teleostei</taxon>
        <taxon>Neoteleostei</taxon>
        <taxon>Acanthomorphata</taxon>
        <taxon>Eupercaria</taxon>
        <taxon>Perciformes</taxon>
        <taxon>Percoidei</taxon>
        <taxon>Percidae</taxon>
        <taxon>Etheostomatinae</taxon>
        <taxon>Etheostoma</taxon>
    </lineage>
</organism>